<name>A0ABN7M0D3_9BACT</name>
<keyword evidence="5" id="KW-1015">Disulfide bond</keyword>
<keyword evidence="3" id="KW-0255">Endonuclease</keyword>
<dbReference type="Gene3D" id="1.10.575.10">
    <property type="entry name" value="P1 Nuclease"/>
    <property type="match status" value="1"/>
</dbReference>
<proteinExistence type="predicted"/>
<feature type="region of interest" description="Disordered" evidence="7">
    <location>
        <begin position="222"/>
        <end position="241"/>
    </location>
</feature>
<reference evidence="8 9" key="1">
    <citation type="submission" date="2021-02" db="EMBL/GenBank/DDBJ databases">
        <authorList>
            <person name="Han P."/>
        </authorList>
    </citation>
    <scope>NUCLEOTIDE SEQUENCE [LARGE SCALE GENOMIC DNA]</scope>
    <source>
        <strain evidence="8">Candidatus Nitrospira sp. ZN2</strain>
    </source>
</reference>
<evidence type="ECO:0008006" key="10">
    <source>
        <dbReference type="Google" id="ProtNLM"/>
    </source>
</evidence>
<dbReference type="RefSeq" id="WP_213043099.1">
    <property type="nucleotide sequence ID" value="NZ_CAJNBJ010000017.1"/>
</dbReference>
<evidence type="ECO:0000256" key="5">
    <source>
        <dbReference type="ARBA" id="ARBA00023157"/>
    </source>
</evidence>
<keyword evidence="1" id="KW-0540">Nuclease</keyword>
<keyword evidence="6" id="KW-0325">Glycoprotein</keyword>
<dbReference type="InterPro" id="IPR008947">
    <property type="entry name" value="PLipase_C/P1_nuclease_dom_sf"/>
</dbReference>
<keyword evidence="4" id="KW-0378">Hydrolase</keyword>
<dbReference type="InterPro" id="IPR003154">
    <property type="entry name" value="S1/P1nuclease"/>
</dbReference>
<dbReference type="Proteomes" id="UP000675880">
    <property type="component" value="Unassembled WGS sequence"/>
</dbReference>
<evidence type="ECO:0000313" key="9">
    <source>
        <dbReference type="Proteomes" id="UP000675880"/>
    </source>
</evidence>
<evidence type="ECO:0000256" key="2">
    <source>
        <dbReference type="ARBA" id="ARBA00022723"/>
    </source>
</evidence>
<protein>
    <recommendedName>
        <fullName evidence="10">Aspergillus nuclease S(1)</fullName>
    </recommendedName>
</protein>
<evidence type="ECO:0000256" key="6">
    <source>
        <dbReference type="ARBA" id="ARBA00023180"/>
    </source>
</evidence>
<sequence length="241" mass="26623">MLKVWLGTISIVFLGLNAYAWNDFGHMTVAAIAYQHLTPNVRVKVGALLKLNPNYQQWIVGVPSADQTRVAFIKGATWPDLIKRAPGYIWDGDDNGHRPSWPDAARNIGYADKLQHRYWHFIDRPFSPDGTPLMAPIVPNAQTTIALLRATLQSLTASDDVKSYDLVWLLHLVGDVHQPLHATSRFDQAQPDGNRGGNLVALCAKPCKDELHAFWTTPSAPALDRVTPSAKPGGCHQPIQP</sequence>
<evidence type="ECO:0000256" key="1">
    <source>
        <dbReference type="ARBA" id="ARBA00022722"/>
    </source>
</evidence>
<accession>A0ABN7M0D3</accession>
<evidence type="ECO:0000256" key="3">
    <source>
        <dbReference type="ARBA" id="ARBA00022759"/>
    </source>
</evidence>
<evidence type="ECO:0000256" key="7">
    <source>
        <dbReference type="SAM" id="MobiDB-lite"/>
    </source>
</evidence>
<gene>
    <name evidence="8" type="ORF">NSPZN2_40251</name>
</gene>
<comment type="caution">
    <text evidence="8">The sequence shown here is derived from an EMBL/GenBank/DDBJ whole genome shotgun (WGS) entry which is preliminary data.</text>
</comment>
<dbReference type="PANTHER" id="PTHR33146">
    <property type="entry name" value="ENDONUCLEASE 4"/>
    <property type="match status" value="1"/>
</dbReference>
<dbReference type="SUPFAM" id="SSF48537">
    <property type="entry name" value="Phospholipase C/P1 nuclease"/>
    <property type="match status" value="1"/>
</dbReference>
<dbReference type="PANTHER" id="PTHR33146:SF10">
    <property type="entry name" value="STRAND-SPECIFIC NUCLEASE, PUTATIVE-RELATED"/>
    <property type="match status" value="1"/>
</dbReference>
<evidence type="ECO:0000256" key="4">
    <source>
        <dbReference type="ARBA" id="ARBA00022801"/>
    </source>
</evidence>
<keyword evidence="9" id="KW-1185">Reference proteome</keyword>
<evidence type="ECO:0000313" key="8">
    <source>
        <dbReference type="EMBL" id="CAE6770332.1"/>
    </source>
</evidence>
<dbReference type="CDD" id="cd11010">
    <property type="entry name" value="S1-P1_nuclease"/>
    <property type="match status" value="1"/>
</dbReference>
<organism evidence="8 9">
    <name type="scientific">Nitrospira defluvii</name>
    <dbReference type="NCBI Taxonomy" id="330214"/>
    <lineage>
        <taxon>Bacteria</taxon>
        <taxon>Pseudomonadati</taxon>
        <taxon>Nitrospirota</taxon>
        <taxon>Nitrospiria</taxon>
        <taxon>Nitrospirales</taxon>
        <taxon>Nitrospiraceae</taxon>
        <taxon>Nitrospira</taxon>
    </lineage>
</organism>
<keyword evidence="2" id="KW-0479">Metal-binding</keyword>
<dbReference type="EMBL" id="CAJNBJ010000017">
    <property type="protein sequence ID" value="CAE6770332.1"/>
    <property type="molecule type" value="Genomic_DNA"/>
</dbReference>
<dbReference type="Pfam" id="PF02265">
    <property type="entry name" value="S1-P1_nuclease"/>
    <property type="match status" value="1"/>
</dbReference>